<dbReference type="AlphaFoldDB" id="A0A8H3YNK5"/>
<feature type="transmembrane region" description="Helical" evidence="6">
    <location>
        <begin position="202"/>
        <end position="221"/>
    </location>
</feature>
<dbReference type="PIRSF" id="PIRSF006060">
    <property type="entry name" value="AA_transporter"/>
    <property type="match status" value="1"/>
</dbReference>
<evidence type="ECO:0000313" key="7">
    <source>
        <dbReference type="EMBL" id="KAE9967254.1"/>
    </source>
</evidence>
<dbReference type="PANTHER" id="PTHR45649">
    <property type="entry name" value="AMINO-ACID PERMEASE BAT1"/>
    <property type="match status" value="1"/>
</dbReference>
<dbReference type="InterPro" id="IPR002293">
    <property type="entry name" value="AA/rel_permease1"/>
</dbReference>
<dbReference type="EMBL" id="WNWQ01000479">
    <property type="protein sequence ID" value="KAE9967254.1"/>
    <property type="molecule type" value="Genomic_DNA"/>
</dbReference>
<feature type="transmembrane region" description="Helical" evidence="6">
    <location>
        <begin position="138"/>
        <end position="162"/>
    </location>
</feature>
<dbReference type="Proteomes" id="UP000433883">
    <property type="component" value="Unassembled WGS sequence"/>
</dbReference>
<gene>
    <name evidence="7" type="ORF">BLS_006475</name>
</gene>
<feature type="transmembrane region" description="Helical" evidence="6">
    <location>
        <begin position="491"/>
        <end position="510"/>
    </location>
</feature>
<evidence type="ECO:0000256" key="4">
    <source>
        <dbReference type="ARBA" id="ARBA00022989"/>
    </source>
</evidence>
<organism evidence="7 8">
    <name type="scientific">Venturia inaequalis</name>
    <name type="common">Apple scab fungus</name>
    <dbReference type="NCBI Taxonomy" id="5025"/>
    <lineage>
        <taxon>Eukaryota</taxon>
        <taxon>Fungi</taxon>
        <taxon>Dikarya</taxon>
        <taxon>Ascomycota</taxon>
        <taxon>Pezizomycotina</taxon>
        <taxon>Dothideomycetes</taxon>
        <taxon>Pleosporomycetidae</taxon>
        <taxon>Venturiales</taxon>
        <taxon>Venturiaceae</taxon>
        <taxon>Venturia</taxon>
    </lineage>
</organism>
<evidence type="ECO:0000256" key="5">
    <source>
        <dbReference type="ARBA" id="ARBA00023136"/>
    </source>
</evidence>
<feature type="transmembrane region" description="Helical" evidence="6">
    <location>
        <begin position="457"/>
        <end position="479"/>
    </location>
</feature>
<feature type="transmembrane region" description="Helical" evidence="6">
    <location>
        <begin position="47"/>
        <end position="75"/>
    </location>
</feature>
<sequence length="535" mass="58014">MILTMADFQIKNGEPDESVSQNEGDVGFGQAEIINASGHKQEVDRNFGFWSICALSVCADNAWAAGGGSMVVAFYNGGAPGIIYEFIAACAFYCCIGAALAELSSAIPSSSSVYHWASVTAGPKYGRIASFYAGWWNVLAWIFGTASVSLFGANAIIACWSVQHPEYFPERWHIFLAYLFVTWLACGTVMFGHSILPKILNFGAFLCISVWFVTVMVLAIMPSKTGKGYASNSFVWKDWNNATGYSSSGFVFLAGMLNGAFAIGTPDGCTHLAEEIPDPKRNIPKGILAQLVIGIVTTFTFYLAVLYAITDFNIVLNSSIVALPLAEAFHQGTNSVAGATGLLAIFVLDIMFTIPGGFVTCGRMLWTIARDDATPFAGWLGKIDKRFRNPFNATLICGCCTTILGCIFVGSQTAFAAFVGVFTILTTMSYLAAIMPHIMTARKYVEPSRGPFWMPGIVGYLVTSIACAYIVVFNIIYMFPYSLPTDAAHMNYSSLMAGGLTIFISLWYLWKRNHGYIGPHVLLQANNEVAKAILN</sequence>
<evidence type="ECO:0000256" key="1">
    <source>
        <dbReference type="ARBA" id="ARBA00004141"/>
    </source>
</evidence>
<evidence type="ECO:0000313" key="8">
    <source>
        <dbReference type="Proteomes" id="UP000433883"/>
    </source>
</evidence>
<keyword evidence="2" id="KW-0813">Transport</keyword>
<feature type="transmembrane region" description="Helical" evidence="6">
    <location>
        <begin position="174"/>
        <end position="196"/>
    </location>
</feature>
<dbReference type="Pfam" id="PF13520">
    <property type="entry name" value="AA_permease_2"/>
    <property type="match status" value="1"/>
</dbReference>
<evidence type="ECO:0008006" key="9">
    <source>
        <dbReference type="Google" id="ProtNLM"/>
    </source>
</evidence>
<evidence type="ECO:0000256" key="3">
    <source>
        <dbReference type="ARBA" id="ARBA00022692"/>
    </source>
</evidence>
<feature type="transmembrane region" description="Helical" evidence="6">
    <location>
        <begin position="391"/>
        <end position="410"/>
    </location>
</feature>
<comment type="subcellular location">
    <subcellularLocation>
        <location evidence="1">Membrane</location>
        <topology evidence="1">Multi-pass membrane protein</topology>
    </subcellularLocation>
</comment>
<dbReference type="PANTHER" id="PTHR45649:SF27">
    <property type="entry name" value="CHOLINE TRANSPORTER (EUROFUNG)"/>
    <property type="match status" value="1"/>
</dbReference>
<feature type="transmembrane region" description="Helical" evidence="6">
    <location>
        <begin position="82"/>
        <end position="101"/>
    </location>
</feature>
<evidence type="ECO:0000256" key="6">
    <source>
        <dbReference type="SAM" id="Phobius"/>
    </source>
</evidence>
<proteinExistence type="predicted"/>
<dbReference type="GO" id="GO:0016020">
    <property type="term" value="C:membrane"/>
    <property type="evidence" value="ECO:0007669"/>
    <property type="project" value="UniProtKB-SubCell"/>
</dbReference>
<protein>
    <recommendedName>
        <fullName evidence="9">Choline transport protein</fullName>
    </recommendedName>
</protein>
<keyword evidence="4 6" id="KW-1133">Transmembrane helix</keyword>
<dbReference type="GO" id="GO:0022857">
    <property type="term" value="F:transmembrane transporter activity"/>
    <property type="evidence" value="ECO:0007669"/>
    <property type="project" value="InterPro"/>
</dbReference>
<feature type="transmembrane region" description="Helical" evidence="6">
    <location>
        <begin position="416"/>
        <end position="436"/>
    </location>
</feature>
<accession>A0A8H3YNK5</accession>
<feature type="transmembrane region" description="Helical" evidence="6">
    <location>
        <begin position="287"/>
        <end position="309"/>
    </location>
</feature>
<reference evidence="7 8" key="1">
    <citation type="submission" date="2019-11" db="EMBL/GenBank/DDBJ databases">
        <title>Venturia inaequalis Genome Resource.</title>
        <authorList>
            <person name="Lichtner F.J."/>
        </authorList>
    </citation>
    <scope>NUCLEOTIDE SEQUENCE [LARGE SCALE GENOMIC DNA]</scope>
    <source>
        <strain evidence="7">Bline_iso_100314</strain>
    </source>
</reference>
<dbReference type="Gene3D" id="1.20.1740.10">
    <property type="entry name" value="Amino acid/polyamine transporter I"/>
    <property type="match status" value="1"/>
</dbReference>
<name>A0A8H3YNK5_VENIN</name>
<evidence type="ECO:0000256" key="2">
    <source>
        <dbReference type="ARBA" id="ARBA00022448"/>
    </source>
</evidence>
<feature type="transmembrane region" description="Helical" evidence="6">
    <location>
        <begin position="339"/>
        <end position="361"/>
    </location>
</feature>
<keyword evidence="3 6" id="KW-0812">Transmembrane</keyword>
<comment type="caution">
    <text evidence="7">The sequence shown here is derived from an EMBL/GenBank/DDBJ whole genome shotgun (WGS) entry which is preliminary data.</text>
</comment>
<keyword evidence="5 6" id="KW-0472">Membrane</keyword>